<proteinExistence type="predicted"/>
<dbReference type="Proteomes" id="UP000184499">
    <property type="component" value="Unassembled WGS sequence"/>
</dbReference>
<evidence type="ECO:0000313" key="2">
    <source>
        <dbReference type="EMBL" id="OJJ76850.1"/>
    </source>
</evidence>
<accession>A0A1L9UYV8</accession>
<protein>
    <submittedName>
        <fullName evidence="2">Uncharacterized protein</fullName>
    </submittedName>
</protein>
<dbReference type="VEuPathDB" id="FungiDB:ASPBRDRAFT_218430"/>
<dbReference type="RefSeq" id="XP_067484097.1">
    <property type="nucleotide sequence ID" value="XM_067621967.1"/>
</dbReference>
<feature type="compositionally biased region" description="Basic and acidic residues" evidence="1">
    <location>
        <begin position="82"/>
        <end position="92"/>
    </location>
</feature>
<dbReference type="GeneID" id="93574455"/>
<name>A0A1L9UYV8_ASPBC</name>
<gene>
    <name evidence="2" type="ORF">ASPBRDRAFT_218430</name>
</gene>
<reference evidence="3" key="1">
    <citation type="journal article" date="2017" name="Genome Biol.">
        <title>Comparative genomics reveals high biological diversity and specific adaptations in the industrially and medically important fungal genus Aspergillus.</title>
        <authorList>
            <person name="de Vries R.P."/>
            <person name="Riley R."/>
            <person name="Wiebenga A."/>
            <person name="Aguilar-Osorio G."/>
            <person name="Amillis S."/>
            <person name="Uchima C.A."/>
            <person name="Anderluh G."/>
            <person name="Asadollahi M."/>
            <person name="Askin M."/>
            <person name="Barry K."/>
            <person name="Battaglia E."/>
            <person name="Bayram O."/>
            <person name="Benocci T."/>
            <person name="Braus-Stromeyer S.A."/>
            <person name="Caldana C."/>
            <person name="Canovas D."/>
            <person name="Cerqueira G.C."/>
            <person name="Chen F."/>
            <person name="Chen W."/>
            <person name="Choi C."/>
            <person name="Clum A."/>
            <person name="Dos Santos R.A."/>
            <person name="Damasio A.R."/>
            <person name="Diallinas G."/>
            <person name="Emri T."/>
            <person name="Fekete E."/>
            <person name="Flipphi M."/>
            <person name="Freyberg S."/>
            <person name="Gallo A."/>
            <person name="Gournas C."/>
            <person name="Habgood R."/>
            <person name="Hainaut M."/>
            <person name="Harispe M.L."/>
            <person name="Henrissat B."/>
            <person name="Hilden K.S."/>
            <person name="Hope R."/>
            <person name="Hossain A."/>
            <person name="Karabika E."/>
            <person name="Karaffa L."/>
            <person name="Karanyi Z."/>
            <person name="Krasevec N."/>
            <person name="Kuo A."/>
            <person name="Kusch H."/>
            <person name="LaButti K."/>
            <person name="Lagendijk E.L."/>
            <person name="Lapidus A."/>
            <person name="Levasseur A."/>
            <person name="Lindquist E."/>
            <person name="Lipzen A."/>
            <person name="Logrieco A.F."/>
            <person name="MacCabe A."/>
            <person name="Maekelae M.R."/>
            <person name="Malavazi I."/>
            <person name="Melin P."/>
            <person name="Meyer V."/>
            <person name="Mielnichuk N."/>
            <person name="Miskei M."/>
            <person name="Molnar A.P."/>
            <person name="Mule G."/>
            <person name="Ngan C.Y."/>
            <person name="Orejas M."/>
            <person name="Orosz E."/>
            <person name="Ouedraogo J.P."/>
            <person name="Overkamp K.M."/>
            <person name="Park H.-S."/>
            <person name="Perrone G."/>
            <person name="Piumi F."/>
            <person name="Punt P.J."/>
            <person name="Ram A.F."/>
            <person name="Ramon A."/>
            <person name="Rauscher S."/>
            <person name="Record E."/>
            <person name="Riano-Pachon D.M."/>
            <person name="Robert V."/>
            <person name="Roehrig J."/>
            <person name="Ruller R."/>
            <person name="Salamov A."/>
            <person name="Salih N.S."/>
            <person name="Samson R.A."/>
            <person name="Sandor E."/>
            <person name="Sanguinetti M."/>
            <person name="Schuetze T."/>
            <person name="Sepcic K."/>
            <person name="Shelest E."/>
            <person name="Sherlock G."/>
            <person name="Sophianopoulou V."/>
            <person name="Squina F.M."/>
            <person name="Sun H."/>
            <person name="Susca A."/>
            <person name="Todd R.B."/>
            <person name="Tsang A."/>
            <person name="Unkles S.E."/>
            <person name="van de Wiele N."/>
            <person name="van Rossen-Uffink D."/>
            <person name="Oliveira J.V."/>
            <person name="Vesth T.C."/>
            <person name="Visser J."/>
            <person name="Yu J.-H."/>
            <person name="Zhou M."/>
            <person name="Andersen M.R."/>
            <person name="Archer D.B."/>
            <person name="Baker S.E."/>
            <person name="Benoit I."/>
            <person name="Brakhage A.A."/>
            <person name="Braus G.H."/>
            <person name="Fischer R."/>
            <person name="Frisvad J.C."/>
            <person name="Goldman G.H."/>
            <person name="Houbraken J."/>
            <person name="Oakley B."/>
            <person name="Pocsi I."/>
            <person name="Scazzocchio C."/>
            <person name="Seiboth B."/>
            <person name="vanKuyk P.A."/>
            <person name="Wortman J."/>
            <person name="Dyer P.S."/>
            <person name="Grigoriev I.V."/>
        </authorList>
    </citation>
    <scope>NUCLEOTIDE SEQUENCE [LARGE SCALE GENOMIC DNA]</scope>
    <source>
        <strain evidence="3">CBS 101740 / IMI 381727 / IBT 21946</strain>
    </source>
</reference>
<feature type="compositionally biased region" description="Polar residues" evidence="1">
    <location>
        <begin position="18"/>
        <end position="36"/>
    </location>
</feature>
<keyword evidence="3" id="KW-1185">Reference proteome</keyword>
<feature type="region of interest" description="Disordered" evidence="1">
    <location>
        <begin position="82"/>
        <end position="107"/>
    </location>
</feature>
<evidence type="ECO:0000256" key="1">
    <source>
        <dbReference type="SAM" id="MobiDB-lite"/>
    </source>
</evidence>
<feature type="region of interest" description="Disordered" evidence="1">
    <location>
        <begin position="1"/>
        <end position="64"/>
    </location>
</feature>
<feature type="compositionally biased region" description="Basic and acidic residues" evidence="1">
    <location>
        <begin position="1"/>
        <end position="17"/>
    </location>
</feature>
<sequence>MRAQKGREGRRPVDGRSGRSQSTMTGATQQPISMRQLTRRGIRSVRMGEGRRLNQLLEPPREGWESRQQLYSRGVEMGRGGIWERESRRRTLGETSAEGGKGRMRGKRELTRSDAGLRLPLGWGVCFANGMVPGKGHTRTNLILLSFFDGDF</sequence>
<organism evidence="2 3">
    <name type="scientific">Aspergillus brasiliensis (strain CBS 101740 / IMI 381727 / IBT 21946)</name>
    <dbReference type="NCBI Taxonomy" id="767769"/>
    <lineage>
        <taxon>Eukaryota</taxon>
        <taxon>Fungi</taxon>
        <taxon>Dikarya</taxon>
        <taxon>Ascomycota</taxon>
        <taxon>Pezizomycotina</taxon>
        <taxon>Eurotiomycetes</taxon>
        <taxon>Eurotiomycetidae</taxon>
        <taxon>Eurotiales</taxon>
        <taxon>Aspergillaceae</taxon>
        <taxon>Aspergillus</taxon>
        <taxon>Aspergillus subgen. Circumdati</taxon>
    </lineage>
</organism>
<dbReference type="EMBL" id="KV878679">
    <property type="protein sequence ID" value="OJJ76850.1"/>
    <property type="molecule type" value="Genomic_DNA"/>
</dbReference>
<dbReference type="AlphaFoldDB" id="A0A1L9UYV8"/>
<evidence type="ECO:0000313" key="3">
    <source>
        <dbReference type="Proteomes" id="UP000184499"/>
    </source>
</evidence>